<evidence type="ECO:0000256" key="1">
    <source>
        <dbReference type="SAM" id="Phobius"/>
    </source>
</evidence>
<protein>
    <submittedName>
        <fullName evidence="3">Potassium channel family protein</fullName>
    </submittedName>
</protein>
<dbReference type="GO" id="GO:0034220">
    <property type="term" value="P:monoatomic ion transmembrane transport"/>
    <property type="evidence" value="ECO:0007669"/>
    <property type="project" value="UniProtKB-KW"/>
</dbReference>
<feature type="transmembrane region" description="Helical" evidence="1">
    <location>
        <begin position="163"/>
        <end position="181"/>
    </location>
</feature>
<organism evidence="3 4">
    <name type="scientific">Arthrobacter halodurans</name>
    <dbReference type="NCBI Taxonomy" id="516699"/>
    <lineage>
        <taxon>Bacteria</taxon>
        <taxon>Bacillati</taxon>
        <taxon>Actinomycetota</taxon>
        <taxon>Actinomycetes</taxon>
        <taxon>Micrococcales</taxon>
        <taxon>Micrococcaceae</taxon>
        <taxon>Arthrobacter</taxon>
    </lineage>
</organism>
<proteinExistence type="predicted"/>
<comment type="caution">
    <text evidence="3">The sequence shown here is derived from an EMBL/GenBank/DDBJ whole genome shotgun (WGS) entry which is preliminary data.</text>
</comment>
<evidence type="ECO:0000313" key="4">
    <source>
        <dbReference type="Proteomes" id="UP001575652"/>
    </source>
</evidence>
<evidence type="ECO:0000259" key="2">
    <source>
        <dbReference type="Pfam" id="PF07885"/>
    </source>
</evidence>
<feature type="transmembrane region" description="Helical" evidence="1">
    <location>
        <begin position="92"/>
        <end position="112"/>
    </location>
</feature>
<feature type="transmembrane region" description="Helical" evidence="1">
    <location>
        <begin position="26"/>
        <end position="47"/>
    </location>
</feature>
<dbReference type="Gene3D" id="1.10.287.70">
    <property type="match status" value="1"/>
</dbReference>
<accession>A0ABV4UNK3</accession>
<dbReference type="Pfam" id="PF07885">
    <property type="entry name" value="Ion_trans_2"/>
    <property type="match status" value="1"/>
</dbReference>
<evidence type="ECO:0000313" key="3">
    <source>
        <dbReference type="EMBL" id="MFB0833693.1"/>
    </source>
</evidence>
<keyword evidence="3" id="KW-0813">Transport</keyword>
<reference evidence="3 4" key="1">
    <citation type="submission" date="2024-09" db="EMBL/GenBank/DDBJ databases">
        <authorList>
            <person name="Salinas-Garcia M.A."/>
            <person name="Prieme A."/>
        </authorList>
    </citation>
    <scope>NUCLEOTIDE SEQUENCE [LARGE SCALE GENOMIC DNA]</scope>
    <source>
        <strain evidence="3 4">DSM 21081</strain>
    </source>
</reference>
<keyword evidence="3" id="KW-0406">Ion transport</keyword>
<gene>
    <name evidence="3" type="ORF">ACETWP_03755</name>
</gene>
<feature type="domain" description="Potassium channel" evidence="2">
    <location>
        <begin position="104"/>
        <end position="176"/>
    </location>
</feature>
<dbReference type="RefSeq" id="WP_373970858.1">
    <property type="nucleotide sequence ID" value="NZ_JBHDLJ010000002.1"/>
</dbReference>
<name>A0ABV4UNK3_9MICC</name>
<dbReference type="SUPFAM" id="SSF81324">
    <property type="entry name" value="Voltage-gated potassium channels"/>
    <property type="match status" value="1"/>
</dbReference>
<sequence length="189" mass="19969">MDPEGGNGGQGRIDFLGLGPHDRRRVAFGAALRSLAVLTVLFLGYFTVPVGGFNAENPAAAWVRLVTVVGVFLVVLGLEVRIVLSARVPQARAVAAVVESVLLFVCLFALLHLSMSTTDPASFNEPLDRVDALYFTASTFATVGFGDIAPVTQVARAVVTVQMLAGLGVLVLIAKVAFYAARVGLRRMP</sequence>
<keyword evidence="1" id="KW-0812">Transmembrane</keyword>
<dbReference type="Proteomes" id="UP001575652">
    <property type="component" value="Unassembled WGS sequence"/>
</dbReference>
<feature type="transmembrane region" description="Helical" evidence="1">
    <location>
        <begin position="59"/>
        <end position="80"/>
    </location>
</feature>
<keyword evidence="1" id="KW-0472">Membrane</keyword>
<keyword evidence="4" id="KW-1185">Reference proteome</keyword>
<keyword evidence="1" id="KW-1133">Transmembrane helix</keyword>
<dbReference type="InterPro" id="IPR013099">
    <property type="entry name" value="K_chnl_dom"/>
</dbReference>
<dbReference type="EMBL" id="JBHDLJ010000002">
    <property type="protein sequence ID" value="MFB0833693.1"/>
    <property type="molecule type" value="Genomic_DNA"/>
</dbReference>
<keyword evidence="3" id="KW-0407">Ion channel</keyword>